<organism evidence="1 2">
    <name type="scientific">Horticoccus luteus</name>
    <dbReference type="NCBI Taxonomy" id="2862869"/>
    <lineage>
        <taxon>Bacteria</taxon>
        <taxon>Pseudomonadati</taxon>
        <taxon>Verrucomicrobiota</taxon>
        <taxon>Opitutia</taxon>
        <taxon>Opitutales</taxon>
        <taxon>Opitutaceae</taxon>
        <taxon>Horticoccus</taxon>
    </lineage>
</organism>
<keyword evidence="2" id="KW-1185">Reference proteome</keyword>
<dbReference type="InterPro" id="IPR029044">
    <property type="entry name" value="Nucleotide-diphossugar_trans"/>
</dbReference>
<dbReference type="EMBL" id="CP080507">
    <property type="protein sequence ID" value="QYM80348.1"/>
    <property type="molecule type" value="Genomic_DNA"/>
</dbReference>
<dbReference type="Proteomes" id="UP000825051">
    <property type="component" value="Chromosome"/>
</dbReference>
<dbReference type="KEGG" id="ole:K0B96_06980"/>
<proteinExistence type="predicted"/>
<protein>
    <submittedName>
        <fullName evidence="1">Uncharacterized protein</fullName>
    </submittedName>
</protein>
<reference evidence="1" key="1">
    <citation type="submission" date="2021-08" db="EMBL/GenBank/DDBJ databases">
        <title>Genome of a novel bacterium of the phylum Verrucomicrobia, Oleiharenicola sp. KSB-15.</title>
        <authorList>
            <person name="Chung J.-H."/>
            <person name="Ahn J.-H."/>
            <person name="Yoon Y."/>
            <person name="Kim D.-Y."/>
            <person name="An S.-H."/>
            <person name="Park I."/>
            <person name="Yeon J."/>
        </authorList>
    </citation>
    <scope>NUCLEOTIDE SEQUENCE</scope>
    <source>
        <strain evidence="1">KSB-15</strain>
    </source>
</reference>
<accession>A0A8F9XL51</accession>
<evidence type="ECO:0000313" key="2">
    <source>
        <dbReference type="Proteomes" id="UP000825051"/>
    </source>
</evidence>
<dbReference type="RefSeq" id="WP_220165394.1">
    <property type="nucleotide sequence ID" value="NZ_CP080507.1"/>
</dbReference>
<evidence type="ECO:0000313" key="1">
    <source>
        <dbReference type="EMBL" id="QYM80348.1"/>
    </source>
</evidence>
<dbReference type="SUPFAM" id="SSF53448">
    <property type="entry name" value="Nucleotide-diphospho-sugar transferases"/>
    <property type="match status" value="1"/>
</dbReference>
<gene>
    <name evidence="1" type="ORF">K0B96_06980</name>
</gene>
<dbReference type="AlphaFoldDB" id="A0A8F9XL51"/>
<sequence length="312" mass="35948">MRCAVSTLFENDYHLGTAALANSLVQNGFTGVIWAGYRGPAPTWAQQGRRDGDALVITLAPDAELRLVPVESPLHFAHYKPWFMLRVLEELDPSADAVFYFDPDIVVPTRWSYYVEWVGYGVALTEDNHYHVGVDHPLRHAWKQFAHDNHLTVTRDLSRFCNSGFLGVQRAHASFLRTWCDLIRAVEPESGSLAGWRSLDRTHRFWSANQDTLNLAAMVTPHPVAVYGPNGMDFVPSAGRPIMSHAVDKPKPWRRHYLRDFFRGRPPTRPDRWFWRYVEGPLPVFTHRRARQQQTCIRLAAFLSRFYHRPEA</sequence>
<name>A0A8F9XL51_9BACT</name>